<keyword evidence="2" id="KW-1185">Reference proteome</keyword>
<protein>
    <submittedName>
        <fullName evidence="1">Uncharacterized protein</fullName>
    </submittedName>
</protein>
<reference evidence="1" key="2">
    <citation type="journal article" date="2022" name="New Phytol.">
        <title>Evolutionary transition to the ectomycorrhizal habit in the genomes of a hyperdiverse lineage of mushroom-forming fungi.</title>
        <authorList>
            <person name="Looney B."/>
            <person name="Miyauchi S."/>
            <person name="Morin E."/>
            <person name="Drula E."/>
            <person name="Courty P.E."/>
            <person name="Kohler A."/>
            <person name="Kuo A."/>
            <person name="LaButti K."/>
            <person name="Pangilinan J."/>
            <person name="Lipzen A."/>
            <person name="Riley R."/>
            <person name="Andreopoulos W."/>
            <person name="He G."/>
            <person name="Johnson J."/>
            <person name="Nolan M."/>
            <person name="Tritt A."/>
            <person name="Barry K.W."/>
            <person name="Grigoriev I.V."/>
            <person name="Nagy L.G."/>
            <person name="Hibbett D."/>
            <person name="Henrissat B."/>
            <person name="Matheny P.B."/>
            <person name="Labbe J."/>
            <person name="Martin F.M."/>
        </authorList>
    </citation>
    <scope>NUCLEOTIDE SEQUENCE</scope>
    <source>
        <strain evidence="1">EC-137</strain>
    </source>
</reference>
<dbReference type="Proteomes" id="UP000814128">
    <property type="component" value="Unassembled WGS sequence"/>
</dbReference>
<sequence length="317" mass="34004">MEAKRYYPAPRLRPPLLGNLPPAPRRTSFSKSPDPGVDPHPFGKLQTPEARPLLQPHSSLSLHLCATAVPWVEGVGGFFVIINGYGKVPSRHRSPRRVDVALFGAAAFDSKRSSSSAIAEHGERRLRDAEVSEGKDAEEAQEAFLANVERRWTNINDRVLGLPPSKSNKDTQHFAFVEIDSARIDVSNFSGTAVDLCTGRRVYSSDVLSPRKPSFFPVYHHGNNPRVVATPPPVLAIGRANDISYVRNHHGHGDTECAILAYDKSGPFSATGDSGSGVVDGLGRLLASGAGAADSFDITPAAQASPQTQSPEIGSEV</sequence>
<accession>A0ACB8QCP8</accession>
<evidence type="ECO:0000313" key="2">
    <source>
        <dbReference type="Proteomes" id="UP000814128"/>
    </source>
</evidence>
<gene>
    <name evidence="1" type="ORF">K488DRAFT_72963</name>
</gene>
<organism evidence="1 2">
    <name type="scientific">Vararia minispora EC-137</name>
    <dbReference type="NCBI Taxonomy" id="1314806"/>
    <lineage>
        <taxon>Eukaryota</taxon>
        <taxon>Fungi</taxon>
        <taxon>Dikarya</taxon>
        <taxon>Basidiomycota</taxon>
        <taxon>Agaricomycotina</taxon>
        <taxon>Agaricomycetes</taxon>
        <taxon>Russulales</taxon>
        <taxon>Lachnocladiaceae</taxon>
        <taxon>Vararia</taxon>
    </lineage>
</organism>
<name>A0ACB8QCP8_9AGAM</name>
<evidence type="ECO:0000313" key="1">
    <source>
        <dbReference type="EMBL" id="KAI0029432.1"/>
    </source>
</evidence>
<comment type="caution">
    <text evidence="1">The sequence shown here is derived from an EMBL/GenBank/DDBJ whole genome shotgun (WGS) entry which is preliminary data.</text>
</comment>
<proteinExistence type="predicted"/>
<dbReference type="EMBL" id="MU273676">
    <property type="protein sequence ID" value="KAI0029432.1"/>
    <property type="molecule type" value="Genomic_DNA"/>
</dbReference>
<reference evidence="1" key="1">
    <citation type="submission" date="2021-02" db="EMBL/GenBank/DDBJ databases">
        <authorList>
            <consortium name="DOE Joint Genome Institute"/>
            <person name="Ahrendt S."/>
            <person name="Looney B.P."/>
            <person name="Miyauchi S."/>
            <person name="Morin E."/>
            <person name="Drula E."/>
            <person name="Courty P.E."/>
            <person name="Chicoki N."/>
            <person name="Fauchery L."/>
            <person name="Kohler A."/>
            <person name="Kuo A."/>
            <person name="Labutti K."/>
            <person name="Pangilinan J."/>
            <person name="Lipzen A."/>
            <person name="Riley R."/>
            <person name="Andreopoulos W."/>
            <person name="He G."/>
            <person name="Johnson J."/>
            <person name="Barry K.W."/>
            <person name="Grigoriev I.V."/>
            <person name="Nagy L."/>
            <person name="Hibbett D."/>
            <person name="Henrissat B."/>
            <person name="Matheny P.B."/>
            <person name="Labbe J."/>
            <person name="Martin F."/>
        </authorList>
    </citation>
    <scope>NUCLEOTIDE SEQUENCE</scope>
    <source>
        <strain evidence="1">EC-137</strain>
    </source>
</reference>